<dbReference type="PaxDb" id="39947-A0A0P0VGF9"/>
<feature type="compositionally biased region" description="Low complexity" evidence="1">
    <location>
        <begin position="42"/>
        <end position="53"/>
    </location>
</feature>
<organism evidence="2 3">
    <name type="scientific">Oryza sativa subsp. japonica</name>
    <name type="common">Rice</name>
    <dbReference type="NCBI Taxonomy" id="39947"/>
    <lineage>
        <taxon>Eukaryota</taxon>
        <taxon>Viridiplantae</taxon>
        <taxon>Streptophyta</taxon>
        <taxon>Embryophyta</taxon>
        <taxon>Tracheophyta</taxon>
        <taxon>Spermatophyta</taxon>
        <taxon>Magnoliopsida</taxon>
        <taxon>Liliopsida</taxon>
        <taxon>Poales</taxon>
        <taxon>Poaceae</taxon>
        <taxon>BOP clade</taxon>
        <taxon>Oryzoideae</taxon>
        <taxon>Oryzeae</taxon>
        <taxon>Oryzinae</taxon>
        <taxon>Oryza</taxon>
        <taxon>Oryza sativa</taxon>
    </lineage>
</organism>
<dbReference type="EMBL" id="AP014958">
    <property type="protein sequence ID" value="BAS77655.1"/>
    <property type="molecule type" value="Genomic_DNA"/>
</dbReference>
<sequence>DASHLFLRRASTAGAPIAAQSSSSPHLPPLRRASTAGNTAAPPISGSPPIRSRLVPASPVSSDNTARAAETPTTAPPPIRSRIAPDPRTARIAHPSPRYPRSSSIARRPSPPAHRLLHALLPLLPIARLSNARSHRAAASILHASSAARAPFRPLSFTPPYPSAVSTFISPPQP</sequence>
<dbReference type="InParanoid" id="A0A0P0VGF9"/>
<feature type="region of interest" description="Disordered" evidence="1">
    <location>
        <begin position="1"/>
        <end position="110"/>
    </location>
</feature>
<feature type="compositionally biased region" description="Low complexity" evidence="1">
    <location>
        <begin position="18"/>
        <end position="34"/>
    </location>
</feature>
<keyword evidence="3" id="KW-1185">Reference proteome</keyword>
<evidence type="ECO:0000313" key="2">
    <source>
        <dbReference type="EMBL" id="BAS77655.1"/>
    </source>
</evidence>
<protein>
    <submittedName>
        <fullName evidence="2">Os02g0216700 protein</fullName>
    </submittedName>
</protein>
<dbReference type="Gramene" id="Os02t0216700-01">
    <property type="protein sequence ID" value="Os02t0216700-01"/>
    <property type="gene ID" value="Os02g0216700"/>
</dbReference>
<feature type="compositionally biased region" description="Low complexity" evidence="1">
    <location>
        <begin position="93"/>
        <end position="108"/>
    </location>
</feature>
<dbReference type="AlphaFoldDB" id="A0A0P0VGF9"/>
<reference evidence="2 3" key="3">
    <citation type="journal article" date="2013" name="Rice">
        <title>Improvement of the Oryza sativa Nipponbare reference genome using next generation sequence and optical map data.</title>
        <authorList>
            <person name="Kawahara Y."/>
            <person name="de la Bastide M."/>
            <person name="Hamilton J.P."/>
            <person name="Kanamori H."/>
            <person name="McCombie W.R."/>
            <person name="Ouyang S."/>
            <person name="Schwartz D.C."/>
            <person name="Tanaka T."/>
            <person name="Wu J."/>
            <person name="Zhou S."/>
            <person name="Childs K.L."/>
            <person name="Davidson R.M."/>
            <person name="Lin H."/>
            <person name="Quesada-Ocampo L."/>
            <person name="Vaillancourt B."/>
            <person name="Sakai H."/>
            <person name="Lee S.S."/>
            <person name="Kim J."/>
            <person name="Numa H."/>
            <person name="Itoh T."/>
            <person name="Buell C.R."/>
            <person name="Matsumoto T."/>
        </authorList>
    </citation>
    <scope>NUCLEOTIDE SEQUENCE [LARGE SCALE GENOMIC DNA]</scope>
    <source>
        <strain evidence="3">cv. Nipponbare</strain>
    </source>
</reference>
<name>A0A0P0VGF9_ORYSJ</name>
<accession>A0A0P0VGF9</accession>
<evidence type="ECO:0000256" key="1">
    <source>
        <dbReference type="SAM" id="MobiDB-lite"/>
    </source>
</evidence>
<reference evidence="2 3" key="2">
    <citation type="journal article" date="2013" name="Plant Cell Physiol.">
        <title>Rice Annotation Project Database (RAP-DB): an integrative and interactive database for rice genomics.</title>
        <authorList>
            <person name="Sakai H."/>
            <person name="Lee S.S."/>
            <person name="Tanaka T."/>
            <person name="Numa H."/>
            <person name="Kim J."/>
            <person name="Kawahara Y."/>
            <person name="Wakimoto H."/>
            <person name="Yang C.C."/>
            <person name="Iwamoto M."/>
            <person name="Abe T."/>
            <person name="Yamada Y."/>
            <person name="Muto A."/>
            <person name="Inokuchi H."/>
            <person name="Ikemura T."/>
            <person name="Matsumoto T."/>
            <person name="Sasaki T."/>
            <person name="Itoh T."/>
        </authorList>
    </citation>
    <scope>NUCLEOTIDE SEQUENCE [LARGE SCALE GENOMIC DNA]</scope>
    <source>
        <strain evidence="3">cv. Nipponbare</strain>
    </source>
</reference>
<gene>
    <name evidence="2" type="ordered locus">Os02g0216700</name>
    <name evidence="2" type="ORF">OSNPB_020216700</name>
</gene>
<dbReference type="Proteomes" id="UP000059680">
    <property type="component" value="Chromosome 2"/>
</dbReference>
<reference evidence="3" key="1">
    <citation type="journal article" date="2005" name="Nature">
        <title>The map-based sequence of the rice genome.</title>
        <authorList>
            <consortium name="International rice genome sequencing project (IRGSP)"/>
            <person name="Matsumoto T."/>
            <person name="Wu J."/>
            <person name="Kanamori H."/>
            <person name="Katayose Y."/>
            <person name="Fujisawa M."/>
            <person name="Namiki N."/>
            <person name="Mizuno H."/>
            <person name="Yamamoto K."/>
            <person name="Antonio B.A."/>
            <person name="Baba T."/>
            <person name="Sakata K."/>
            <person name="Nagamura Y."/>
            <person name="Aoki H."/>
            <person name="Arikawa K."/>
            <person name="Arita K."/>
            <person name="Bito T."/>
            <person name="Chiden Y."/>
            <person name="Fujitsuka N."/>
            <person name="Fukunaka R."/>
            <person name="Hamada M."/>
            <person name="Harada C."/>
            <person name="Hayashi A."/>
            <person name="Hijishita S."/>
            <person name="Honda M."/>
            <person name="Hosokawa S."/>
            <person name="Ichikawa Y."/>
            <person name="Idonuma A."/>
            <person name="Iijima M."/>
            <person name="Ikeda M."/>
            <person name="Ikeno M."/>
            <person name="Ito K."/>
            <person name="Ito S."/>
            <person name="Ito T."/>
            <person name="Ito Y."/>
            <person name="Ito Y."/>
            <person name="Iwabuchi A."/>
            <person name="Kamiya K."/>
            <person name="Karasawa W."/>
            <person name="Kurita K."/>
            <person name="Katagiri S."/>
            <person name="Kikuta A."/>
            <person name="Kobayashi H."/>
            <person name="Kobayashi N."/>
            <person name="Machita K."/>
            <person name="Maehara T."/>
            <person name="Masukawa M."/>
            <person name="Mizubayashi T."/>
            <person name="Mukai Y."/>
            <person name="Nagasaki H."/>
            <person name="Nagata Y."/>
            <person name="Naito S."/>
            <person name="Nakashima M."/>
            <person name="Nakama Y."/>
            <person name="Nakamichi Y."/>
            <person name="Nakamura M."/>
            <person name="Meguro A."/>
            <person name="Negishi M."/>
            <person name="Ohta I."/>
            <person name="Ohta T."/>
            <person name="Okamoto M."/>
            <person name="Ono N."/>
            <person name="Saji S."/>
            <person name="Sakaguchi M."/>
            <person name="Sakai K."/>
            <person name="Shibata M."/>
            <person name="Shimokawa T."/>
            <person name="Song J."/>
            <person name="Takazaki Y."/>
            <person name="Terasawa K."/>
            <person name="Tsugane M."/>
            <person name="Tsuji K."/>
            <person name="Ueda S."/>
            <person name="Waki K."/>
            <person name="Yamagata H."/>
            <person name="Yamamoto M."/>
            <person name="Yamamoto S."/>
            <person name="Yamane H."/>
            <person name="Yoshiki S."/>
            <person name="Yoshihara R."/>
            <person name="Yukawa K."/>
            <person name="Zhong H."/>
            <person name="Yano M."/>
            <person name="Yuan Q."/>
            <person name="Ouyang S."/>
            <person name="Liu J."/>
            <person name="Jones K.M."/>
            <person name="Gansberger K."/>
            <person name="Moffat K."/>
            <person name="Hill J."/>
            <person name="Bera J."/>
            <person name="Fadrosh D."/>
            <person name="Jin S."/>
            <person name="Johri S."/>
            <person name="Kim M."/>
            <person name="Overton L."/>
            <person name="Reardon M."/>
            <person name="Tsitrin T."/>
            <person name="Vuong H."/>
            <person name="Weaver B."/>
            <person name="Ciecko A."/>
            <person name="Tallon L."/>
            <person name="Jackson J."/>
            <person name="Pai G."/>
            <person name="Aken S.V."/>
            <person name="Utterback T."/>
            <person name="Reidmuller S."/>
            <person name="Feldblyum T."/>
            <person name="Hsiao J."/>
            <person name="Zismann V."/>
            <person name="Iobst S."/>
            <person name="de Vazeille A.R."/>
            <person name="Buell C.R."/>
            <person name="Ying K."/>
            <person name="Li Y."/>
            <person name="Lu T."/>
            <person name="Huang Y."/>
            <person name="Zhao Q."/>
            <person name="Feng Q."/>
            <person name="Zhang L."/>
            <person name="Zhu J."/>
            <person name="Weng Q."/>
            <person name="Mu J."/>
            <person name="Lu Y."/>
            <person name="Fan D."/>
            <person name="Liu Y."/>
            <person name="Guan J."/>
            <person name="Zhang Y."/>
            <person name="Yu S."/>
            <person name="Liu X."/>
            <person name="Zhang Y."/>
            <person name="Hong G."/>
            <person name="Han B."/>
            <person name="Choisne N."/>
            <person name="Demange N."/>
            <person name="Orjeda G."/>
            <person name="Samain S."/>
            <person name="Cattolico L."/>
            <person name="Pelletier E."/>
            <person name="Couloux A."/>
            <person name="Segurens B."/>
            <person name="Wincker P."/>
            <person name="D'Hont A."/>
            <person name="Scarpelli C."/>
            <person name="Weissenbach J."/>
            <person name="Salanoubat M."/>
            <person name="Quetier F."/>
            <person name="Yu Y."/>
            <person name="Kim H.R."/>
            <person name="Rambo T."/>
            <person name="Currie J."/>
            <person name="Collura K."/>
            <person name="Luo M."/>
            <person name="Yang T."/>
            <person name="Ammiraju J.S.S."/>
            <person name="Engler F."/>
            <person name="Soderlund C."/>
            <person name="Wing R.A."/>
            <person name="Palmer L.E."/>
            <person name="de la Bastide M."/>
            <person name="Spiegel L."/>
            <person name="Nascimento L."/>
            <person name="Zutavern T."/>
            <person name="O'Shaughnessy A."/>
            <person name="Dike S."/>
            <person name="Dedhia N."/>
            <person name="Preston R."/>
            <person name="Balija V."/>
            <person name="McCombie W.R."/>
            <person name="Chow T."/>
            <person name="Chen H."/>
            <person name="Chung M."/>
            <person name="Chen C."/>
            <person name="Shaw J."/>
            <person name="Wu H."/>
            <person name="Hsiao K."/>
            <person name="Chao Y."/>
            <person name="Chu M."/>
            <person name="Cheng C."/>
            <person name="Hour A."/>
            <person name="Lee P."/>
            <person name="Lin S."/>
            <person name="Lin Y."/>
            <person name="Liou J."/>
            <person name="Liu S."/>
            <person name="Hsing Y."/>
            <person name="Raghuvanshi S."/>
            <person name="Mohanty A."/>
            <person name="Bharti A.K."/>
            <person name="Gaur A."/>
            <person name="Gupta V."/>
            <person name="Kumar D."/>
            <person name="Ravi V."/>
            <person name="Vij S."/>
            <person name="Kapur A."/>
            <person name="Khurana P."/>
            <person name="Khurana P."/>
            <person name="Khurana J.P."/>
            <person name="Tyagi A.K."/>
            <person name="Gaikwad K."/>
            <person name="Singh A."/>
            <person name="Dalal V."/>
            <person name="Srivastava S."/>
            <person name="Dixit A."/>
            <person name="Pal A.K."/>
            <person name="Ghazi I.A."/>
            <person name="Yadav M."/>
            <person name="Pandit A."/>
            <person name="Bhargava A."/>
            <person name="Sureshbabu K."/>
            <person name="Batra K."/>
            <person name="Sharma T.R."/>
            <person name="Mohapatra T."/>
            <person name="Singh N.K."/>
            <person name="Messing J."/>
            <person name="Nelson A.B."/>
            <person name="Fuks G."/>
            <person name="Kavchok S."/>
            <person name="Keizer G."/>
            <person name="Linton E."/>
            <person name="Llaca V."/>
            <person name="Song R."/>
            <person name="Tanyolac B."/>
            <person name="Young S."/>
            <person name="Ho-Il K."/>
            <person name="Hahn J.H."/>
            <person name="Sangsakoo G."/>
            <person name="Vanavichit A."/>
            <person name="de Mattos Luiz.A.T."/>
            <person name="Zimmer P.D."/>
            <person name="Malone G."/>
            <person name="Dellagostin O."/>
            <person name="de Oliveira A.C."/>
            <person name="Bevan M."/>
            <person name="Bancroft I."/>
            <person name="Minx P."/>
            <person name="Cordum H."/>
            <person name="Wilson R."/>
            <person name="Cheng Z."/>
            <person name="Jin W."/>
            <person name="Jiang J."/>
            <person name="Leong S.A."/>
            <person name="Iwama H."/>
            <person name="Gojobori T."/>
            <person name="Itoh T."/>
            <person name="Niimura Y."/>
            <person name="Fujii Y."/>
            <person name="Habara T."/>
            <person name="Sakai H."/>
            <person name="Sato Y."/>
            <person name="Wilson G."/>
            <person name="Kumar K."/>
            <person name="McCouch S."/>
            <person name="Juretic N."/>
            <person name="Hoen D."/>
            <person name="Wright S."/>
            <person name="Bruskiewich R."/>
            <person name="Bureau T."/>
            <person name="Miyao A."/>
            <person name="Hirochika H."/>
            <person name="Nishikawa T."/>
            <person name="Kadowaki K."/>
            <person name="Sugiura M."/>
            <person name="Burr B."/>
            <person name="Sasaki T."/>
        </authorList>
    </citation>
    <scope>NUCLEOTIDE SEQUENCE [LARGE SCALE GENOMIC DNA]</scope>
    <source>
        <strain evidence="3">cv. Nipponbare</strain>
    </source>
</reference>
<proteinExistence type="predicted"/>
<feature type="non-terminal residue" evidence="2">
    <location>
        <position position="1"/>
    </location>
</feature>
<evidence type="ECO:0000313" key="3">
    <source>
        <dbReference type="Proteomes" id="UP000059680"/>
    </source>
</evidence>